<dbReference type="InterPro" id="IPR016147">
    <property type="entry name" value="Pili_assmbl_chaperone_N"/>
</dbReference>
<gene>
    <name evidence="10" type="primary">sfmC</name>
    <name evidence="10" type="ORF">KOSB73_40148</name>
</gene>
<keyword evidence="5" id="KW-0574">Periplasm</keyword>
<evidence type="ECO:0000256" key="3">
    <source>
        <dbReference type="ARBA" id="ARBA00022558"/>
    </source>
</evidence>
<dbReference type="InterPro" id="IPR050643">
    <property type="entry name" value="Periplasmic_pilus_chap"/>
</dbReference>
<dbReference type="PRINTS" id="PR00969">
    <property type="entry name" value="CHAPERONPILI"/>
</dbReference>
<proteinExistence type="inferred from homology"/>
<dbReference type="SUPFAM" id="SSF49354">
    <property type="entry name" value="PapD-like"/>
    <property type="match status" value="1"/>
</dbReference>
<dbReference type="InterPro" id="IPR036316">
    <property type="entry name" value="Pili_assmbl_chap_C_dom_sf"/>
</dbReference>
<dbReference type="Proteomes" id="UP000220639">
    <property type="component" value="Unassembled WGS sequence"/>
</dbReference>
<dbReference type="InterPro" id="IPR001829">
    <property type="entry name" value="Pili_assmbl_chaperone_bac"/>
</dbReference>
<dbReference type="GO" id="GO:0030288">
    <property type="term" value="C:outer membrane-bounded periplasmic space"/>
    <property type="evidence" value="ECO:0007669"/>
    <property type="project" value="InterPro"/>
</dbReference>
<dbReference type="InterPro" id="IPR008962">
    <property type="entry name" value="PapD-like_sf"/>
</dbReference>
<evidence type="ECO:0000256" key="5">
    <source>
        <dbReference type="ARBA" id="ARBA00022764"/>
    </source>
</evidence>
<sequence length="235" mass="25339">MTLLKLHKVFSSGFVAASLCLCSISAFAEGGISIQGTRIVYPQGAKQVNVLLSNNSRTDTFLVQSWVDAASGGKTKDFVVTPPLYVSKPEDGNNLRVMYTGGELPKDRETLYYFIVKAIPSVDKKDTEGKNSLILAAANRIKLFVRPAGLKPELREAPAQLTFRRSGKTLEINNPGPYYLTLTEIKAGSHKLENVMVSPKGKASIPLPAGSGSSVTFRTINDHGALTPALTKSIQ</sequence>
<evidence type="ECO:0000259" key="8">
    <source>
        <dbReference type="Pfam" id="PF00345"/>
    </source>
</evidence>
<keyword evidence="4 7" id="KW-0732">Signal</keyword>
<dbReference type="Pfam" id="PF00345">
    <property type="entry name" value="PapD_N"/>
    <property type="match status" value="1"/>
</dbReference>
<dbReference type="SUPFAM" id="SSF49584">
    <property type="entry name" value="Periplasmic chaperone C-domain"/>
    <property type="match status" value="1"/>
</dbReference>
<protein>
    <submittedName>
        <fullName evidence="10">Pilin chaperone, periplasmic</fullName>
    </submittedName>
</protein>
<dbReference type="AlphaFoldDB" id="A0A285B9L2"/>
<comment type="similarity">
    <text evidence="2">Belongs to the periplasmic pilus chaperone family.</text>
</comment>
<evidence type="ECO:0000256" key="2">
    <source>
        <dbReference type="ARBA" id="ARBA00007399"/>
    </source>
</evidence>
<evidence type="ECO:0000256" key="4">
    <source>
        <dbReference type="ARBA" id="ARBA00022729"/>
    </source>
</evidence>
<feature type="signal peptide" evidence="7">
    <location>
        <begin position="1"/>
        <end position="28"/>
    </location>
</feature>
<dbReference type="GO" id="GO:0071555">
    <property type="term" value="P:cell wall organization"/>
    <property type="evidence" value="ECO:0007669"/>
    <property type="project" value="InterPro"/>
</dbReference>
<evidence type="ECO:0000313" key="11">
    <source>
        <dbReference type="Proteomes" id="UP000220639"/>
    </source>
</evidence>
<dbReference type="PANTHER" id="PTHR30251:SF11">
    <property type="entry name" value="CHAPERONE PROTEIN FIMC-RELATED"/>
    <property type="match status" value="1"/>
</dbReference>
<organism evidence="10 11">
    <name type="scientific">Klebsiella grimontii</name>
    <dbReference type="NCBI Taxonomy" id="2058152"/>
    <lineage>
        <taxon>Bacteria</taxon>
        <taxon>Pseudomonadati</taxon>
        <taxon>Pseudomonadota</taxon>
        <taxon>Gammaproteobacteria</taxon>
        <taxon>Enterobacterales</taxon>
        <taxon>Enterobacteriaceae</taxon>
        <taxon>Klebsiella/Raoultella group</taxon>
        <taxon>Klebsiella</taxon>
    </lineage>
</organism>
<dbReference type="Pfam" id="PF02753">
    <property type="entry name" value="PapD_C"/>
    <property type="match status" value="1"/>
</dbReference>
<evidence type="ECO:0000259" key="9">
    <source>
        <dbReference type="Pfam" id="PF02753"/>
    </source>
</evidence>
<dbReference type="InterPro" id="IPR013783">
    <property type="entry name" value="Ig-like_fold"/>
</dbReference>
<dbReference type="RefSeq" id="WP_098141234.1">
    <property type="nucleotide sequence ID" value="NZ_CBCSJA010000052.1"/>
</dbReference>
<feature type="chain" id="PRO_5012108704" evidence="7">
    <location>
        <begin position="29"/>
        <end position="235"/>
    </location>
</feature>
<keyword evidence="6" id="KW-0143">Chaperone</keyword>
<evidence type="ECO:0000256" key="1">
    <source>
        <dbReference type="ARBA" id="ARBA00004418"/>
    </source>
</evidence>
<comment type="subcellular location">
    <subcellularLocation>
        <location evidence="1">Periplasm</location>
    </subcellularLocation>
</comment>
<dbReference type="InterPro" id="IPR016148">
    <property type="entry name" value="Pili_assmbl_chaperone_C"/>
</dbReference>
<dbReference type="EMBL" id="FZTC01000034">
    <property type="protein sequence ID" value="SNU37602.1"/>
    <property type="molecule type" value="Genomic_DNA"/>
</dbReference>
<accession>A0A285B9L2</accession>
<evidence type="ECO:0000313" key="10">
    <source>
        <dbReference type="EMBL" id="SNU37602.1"/>
    </source>
</evidence>
<evidence type="ECO:0000256" key="6">
    <source>
        <dbReference type="ARBA" id="ARBA00023186"/>
    </source>
</evidence>
<feature type="domain" description="Pili assembly chaperone C-terminal" evidence="9">
    <location>
        <begin position="172"/>
        <end position="227"/>
    </location>
</feature>
<feature type="domain" description="Pili assembly chaperone N-terminal" evidence="8">
    <location>
        <begin position="31"/>
        <end position="150"/>
    </location>
</feature>
<name>A0A285B9L2_9ENTR</name>
<evidence type="ECO:0000256" key="7">
    <source>
        <dbReference type="SAM" id="SignalP"/>
    </source>
</evidence>
<dbReference type="PANTHER" id="PTHR30251">
    <property type="entry name" value="PILUS ASSEMBLY CHAPERONE"/>
    <property type="match status" value="1"/>
</dbReference>
<dbReference type="Gene3D" id="2.60.40.10">
    <property type="entry name" value="Immunoglobulins"/>
    <property type="match status" value="2"/>
</dbReference>
<reference evidence="11" key="1">
    <citation type="submission" date="2017-08" db="EMBL/GenBank/DDBJ databases">
        <authorList>
            <person name="Brisse S."/>
        </authorList>
    </citation>
    <scope>NUCLEOTIDE SEQUENCE [LARGE SCALE GENOMIC DNA]</scope>
    <source>
        <strain evidence="11">06D021</strain>
    </source>
</reference>
<keyword evidence="3" id="KW-1029">Fimbrium biogenesis</keyword>